<organism evidence="3 4">
    <name type="scientific">Actinomyces slackii</name>
    <dbReference type="NCBI Taxonomy" id="52774"/>
    <lineage>
        <taxon>Bacteria</taxon>
        <taxon>Bacillati</taxon>
        <taxon>Actinomycetota</taxon>
        <taxon>Actinomycetes</taxon>
        <taxon>Actinomycetales</taxon>
        <taxon>Actinomycetaceae</taxon>
        <taxon>Actinomyces</taxon>
    </lineage>
</organism>
<evidence type="ECO:0000313" key="3">
    <source>
        <dbReference type="EMBL" id="VEG73644.1"/>
    </source>
</evidence>
<dbReference type="STRING" id="1278298.GCA_000428685_01560"/>
<keyword evidence="4" id="KW-1185">Reference proteome</keyword>
<dbReference type="InterPro" id="IPR007712">
    <property type="entry name" value="RelE/ParE_toxin"/>
</dbReference>
<comment type="similarity">
    <text evidence="1">Belongs to the RelE toxin family.</text>
</comment>
<dbReference type="PANTHER" id="PTHR35601">
    <property type="entry name" value="TOXIN RELE"/>
    <property type="match status" value="1"/>
</dbReference>
<sequence length="89" mass="10236">MTAWIVELTPRAEKALKKLDPSVRRRVVSKLQEIQGALDPRDFLKPMTGRLVGMFRLRAGDYRVIVDIQDDRCVILAIDVGHRSTVYDR</sequence>
<dbReference type="Proteomes" id="UP000276899">
    <property type="component" value="Chromosome"/>
</dbReference>
<dbReference type="EMBL" id="LR134363">
    <property type="protein sequence ID" value="VEG73644.1"/>
    <property type="molecule type" value="Genomic_DNA"/>
</dbReference>
<proteinExistence type="inferred from homology"/>
<dbReference type="KEGG" id="asla:NCTC11923_00253"/>
<dbReference type="Pfam" id="PF05016">
    <property type="entry name" value="ParE_toxin"/>
    <property type="match status" value="1"/>
</dbReference>
<dbReference type="RefSeq" id="WP_026426722.1">
    <property type="nucleotide sequence ID" value="NZ_CBCRWE010000090.1"/>
</dbReference>
<gene>
    <name evidence="3" type="ORF">NCTC11923_00253</name>
</gene>
<dbReference type="SUPFAM" id="SSF143011">
    <property type="entry name" value="RelE-like"/>
    <property type="match status" value="1"/>
</dbReference>
<reference evidence="3 4" key="1">
    <citation type="submission" date="2018-12" db="EMBL/GenBank/DDBJ databases">
        <authorList>
            <consortium name="Pathogen Informatics"/>
        </authorList>
    </citation>
    <scope>NUCLEOTIDE SEQUENCE [LARGE SCALE GENOMIC DNA]</scope>
    <source>
        <strain evidence="3 4">NCTC11923</strain>
    </source>
</reference>
<name>A0A448K9Q8_9ACTO</name>
<evidence type="ECO:0000256" key="1">
    <source>
        <dbReference type="ARBA" id="ARBA00006226"/>
    </source>
</evidence>
<dbReference type="Gene3D" id="3.30.2310.20">
    <property type="entry name" value="RelE-like"/>
    <property type="match status" value="1"/>
</dbReference>
<evidence type="ECO:0000313" key="4">
    <source>
        <dbReference type="Proteomes" id="UP000276899"/>
    </source>
</evidence>
<dbReference type="PANTHER" id="PTHR35601:SF1">
    <property type="entry name" value="TOXIN RELE"/>
    <property type="match status" value="1"/>
</dbReference>
<evidence type="ECO:0000256" key="2">
    <source>
        <dbReference type="ARBA" id="ARBA00022649"/>
    </source>
</evidence>
<dbReference type="AlphaFoldDB" id="A0A448K9Q8"/>
<dbReference type="InterPro" id="IPR035093">
    <property type="entry name" value="RelE/ParE_toxin_dom_sf"/>
</dbReference>
<protein>
    <submittedName>
        <fullName evidence="3">Plasmid stabilisation system protein</fullName>
    </submittedName>
</protein>
<keyword evidence="2" id="KW-1277">Toxin-antitoxin system</keyword>
<accession>A0A448K9Q8</accession>